<accession>A0A385SFJ2</accession>
<sequence>MDKNKKNILLITLALSIWGFIAFKIISGLESDSEQTARPMPMKRKAAKDSTKVYAFSFAYPDPFLKKKTPVRRISVGSAPSKVRVAQKTSVLKPVTSIKWERLKYKGAMYNASRKTSVASVTVDDSDYFVRQGEIVGDFMIEAIANDSIRISCSGHMHYVKREK</sequence>
<gene>
    <name evidence="1" type="ORF">D4L85_00760</name>
</gene>
<proteinExistence type="predicted"/>
<evidence type="ECO:0000313" key="1">
    <source>
        <dbReference type="EMBL" id="AYB29201.1"/>
    </source>
</evidence>
<dbReference type="AlphaFoldDB" id="A0A385SFJ2"/>
<reference evidence="2" key="1">
    <citation type="submission" date="2018-09" db="EMBL/GenBank/DDBJ databases">
        <title>Chryseolinea sp. KIS68-18 isolated from soil.</title>
        <authorList>
            <person name="Weon H.-Y."/>
            <person name="Kwon S.-W."/>
            <person name="Lee S.A."/>
        </authorList>
    </citation>
    <scope>NUCLEOTIDE SEQUENCE [LARGE SCALE GENOMIC DNA]</scope>
    <source>
        <strain evidence="2">KIS68-18</strain>
    </source>
</reference>
<dbReference type="EMBL" id="CP032382">
    <property type="protein sequence ID" value="AYB29201.1"/>
    <property type="molecule type" value="Genomic_DNA"/>
</dbReference>
<keyword evidence="2" id="KW-1185">Reference proteome</keyword>
<organism evidence="1 2">
    <name type="scientific">Chryseolinea soli</name>
    <dbReference type="NCBI Taxonomy" id="2321403"/>
    <lineage>
        <taxon>Bacteria</taxon>
        <taxon>Pseudomonadati</taxon>
        <taxon>Bacteroidota</taxon>
        <taxon>Cytophagia</taxon>
        <taxon>Cytophagales</taxon>
        <taxon>Fulvivirgaceae</taxon>
        <taxon>Chryseolinea</taxon>
    </lineage>
</organism>
<name>A0A385SFJ2_9BACT</name>
<protein>
    <recommendedName>
        <fullName evidence="3">Type II secretion system protein GspC N-terminal domain-containing protein</fullName>
    </recommendedName>
</protein>
<evidence type="ECO:0000313" key="2">
    <source>
        <dbReference type="Proteomes" id="UP000266183"/>
    </source>
</evidence>
<dbReference type="Proteomes" id="UP000266183">
    <property type="component" value="Chromosome"/>
</dbReference>
<evidence type="ECO:0008006" key="3">
    <source>
        <dbReference type="Google" id="ProtNLM"/>
    </source>
</evidence>
<dbReference type="KEGG" id="chk:D4L85_00760"/>